<accession>A0A4C1TKN7</accession>
<dbReference type="AlphaFoldDB" id="A0A4C1TKN7"/>
<gene>
    <name evidence="2" type="ORF">EVAR_6704_1</name>
</gene>
<name>A0A4C1TKN7_EUMVA</name>
<proteinExistence type="predicted"/>
<evidence type="ECO:0000313" key="3">
    <source>
        <dbReference type="Proteomes" id="UP000299102"/>
    </source>
</evidence>
<dbReference type="EMBL" id="BGZK01000068">
    <property type="protein sequence ID" value="GBP15063.1"/>
    <property type="molecule type" value="Genomic_DNA"/>
</dbReference>
<protein>
    <submittedName>
        <fullName evidence="2">Uncharacterized protein</fullName>
    </submittedName>
</protein>
<dbReference type="OrthoDB" id="7734047at2759"/>
<keyword evidence="3" id="KW-1185">Reference proteome</keyword>
<reference evidence="2 3" key="1">
    <citation type="journal article" date="2019" name="Commun. Biol.">
        <title>The bagworm genome reveals a unique fibroin gene that provides high tensile strength.</title>
        <authorList>
            <person name="Kono N."/>
            <person name="Nakamura H."/>
            <person name="Ohtoshi R."/>
            <person name="Tomita M."/>
            <person name="Numata K."/>
            <person name="Arakawa K."/>
        </authorList>
    </citation>
    <scope>NUCLEOTIDE SEQUENCE [LARGE SCALE GENOMIC DNA]</scope>
</reference>
<comment type="caution">
    <text evidence="2">The sequence shown here is derived from an EMBL/GenBank/DDBJ whole genome shotgun (WGS) entry which is preliminary data.</text>
</comment>
<feature type="chain" id="PRO_5020036298" evidence="1">
    <location>
        <begin position="21"/>
        <end position="123"/>
    </location>
</feature>
<organism evidence="2 3">
    <name type="scientific">Eumeta variegata</name>
    <name type="common">Bagworm moth</name>
    <name type="synonym">Eumeta japonica</name>
    <dbReference type="NCBI Taxonomy" id="151549"/>
    <lineage>
        <taxon>Eukaryota</taxon>
        <taxon>Metazoa</taxon>
        <taxon>Ecdysozoa</taxon>
        <taxon>Arthropoda</taxon>
        <taxon>Hexapoda</taxon>
        <taxon>Insecta</taxon>
        <taxon>Pterygota</taxon>
        <taxon>Neoptera</taxon>
        <taxon>Endopterygota</taxon>
        <taxon>Lepidoptera</taxon>
        <taxon>Glossata</taxon>
        <taxon>Ditrysia</taxon>
        <taxon>Tineoidea</taxon>
        <taxon>Psychidae</taxon>
        <taxon>Oiketicinae</taxon>
        <taxon>Eumeta</taxon>
    </lineage>
</organism>
<evidence type="ECO:0000313" key="2">
    <source>
        <dbReference type="EMBL" id="GBP15063.1"/>
    </source>
</evidence>
<sequence length="123" mass="14094">MRTFITVLGYFLVISQITAGHDSNKDGFNYYKDYLRGKSDDLLEPEPAGVGERMLYFYRTPLQLYPGLSASALEQEYRKRTGNEYKNRMLSKDLMTGEGVVEKRTSKAALSLILAHLRNQYAK</sequence>
<feature type="signal peptide" evidence="1">
    <location>
        <begin position="1"/>
        <end position="20"/>
    </location>
</feature>
<evidence type="ECO:0000256" key="1">
    <source>
        <dbReference type="SAM" id="SignalP"/>
    </source>
</evidence>
<dbReference type="Proteomes" id="UP000299102">
    <property type="component" value="Unassembled WGS sequence"/>
</dbReference>
<keyword evidence="1" id="KW-0732">Signal</keyword>